<comment type="caution">
    <text evidence="1">The sequence shown here is derived from an EMBL/GenBank/DDBJ whole genome shotgun (WGS) entry which is preliminary data.</text>
</comment>
<dbReference type="EMBL" id="BQKY01000018">
    <property type="protein sequence ID" value="GJN94766.1"/>
    <property type="molecule type" value="Genomic_DNA"/>
</dbReference>
<proteinExistence type="predicted"/>
<dbReference type="AlphaFoldDB" id="A0AAV5GZ26"/>
<dbReference type="Proteomes" id="UP001342314">
    <property type="component" value="Unassembled WGS sequence"/>
</dbReference>
<protein>
    <submittedName>
        <fullName evidence="1">Uncharacterized protein</fullName>
    </submittedName>
</protein>
<keyword evidence="2" id="KW-1185">Reference proteome</keyword>
<evidence type="ECO:0000313" key="2">
    <source>
        <dbReference type="Proteomes" id="UP001342314"/>
    </source>
</evidence>
<organism evidence="1 2">
    <name type="scientific">Rhodotorula paludigena</name>
    <dbReference type="NCBI Taxonomy" id="86838"/>
    <lineage>
        <taxon>Eukaryota</taxon>
        <taxon>Fungi</taxon>
        <taxon>Dikarya</taxon>
        <taxon>Basidiomycota</taxon>
        <taxon>Pucciniomycotina</taxon>
        <taxon>Microbotryomycetes</taxon>
        <taxon>Sporidiobolales</taxon>
        <taxon>Sporidiobolaceae</taxon>
        <taxon>Rhodotorula</taxon>
    </lineage>
</organism>
<name>A0AAV5GZ26_9BASI</name>
<gene>
    <name evidence="1" type="ORF">Rhopal_007858-T1</name>
</gene>
<evidence type="ECO:0000313" key="1">
    <source>
        <dbReference type="EMBL" id="GJN94766.1"/>
    </source>
</evidence>
<accession>A0AAV5GZ26</accession>
<sequence>MLGLLSRATANLKNPLSPAGWRPEDPVPSGFSAHKSSFAAPISSLGTFAFHSVGHYGQGTIVFERAAGAGATADPPSYGDTVSDKPRAVGNVEIAVEARTNSDGLYITTSDAPIILSSVRCGRAKLHNENNLDPNKGALKNFEDLISGSIVQAERIDLMCENGPISGSFCASGAIVAHTTNFAIKGDFDASSLRLSTTNAEMSGSFRAKRDIVMTDAHGKVEGEFHAPLGCQIKGQYVAIKGSFEVGSELKLLTSVFRIDATIRLLASSSSLASLPPVTRVDTNASSTAELPTFEDAMASSSSSGGLGVVTVVAETTDAGVELVYESQPAEVALRSIARSSGGSKVGVTHPAGWEGRFSASTSLTHTATLTRASATPFGVVFDVEKRSEISGTVGTGETASRSRSVVEAEGEAEIVLR</sequence>
<reference evidence="1 2" key="1">
    <citation type="submission" date="2021-12" db="EMBL/GenBank/DDBJ databases">
        <title>High titer production of polyol ester of fatty acids by Rhodotorula paludigena BS15 towards product separation-free biomass refinery.</title>
        <authorList>
            <person name="Mano J."/>
            <person name="Ono H."/>
            <person name="Tanaka T."/>
            <person name="Naito K."/>
            <person name="Sushida H."/>
            <person name="Ike M."/>
            <person name="Tokuyasu K."/>
            <person name="Kitaoka M."/>
        </authorList>
    </citation>
    <scope>NUCLEOTIDE SEQUENCE [LARGE SCALE GENOMIC DNA]</scope>
    <source>
        <strain evidence="1 2">BS15</strain>
    </source>
</reference>